<evidence type="ECO:0000256" key="1">
    <source>
        <dbReference type="ARBA" id="ARBA00001231"/>
    </source>
</evidence>
<dbReference type="EMBL" id="SOZE01000005">
    <property type="protein sequence ID" value="TFF38899.1"/>
    <property type="molecule type" value="Genomic_DNA"/>
</dbReference>
<dbReference type="InterPro" id="IPR059177">
    <property type="entry name" value="GH29D-like_dom"/>
</dbReference>
<dbReference type="Gene3D" id="3.20.20.80">
    <property type="entry name" value="Glycosidases"/>
    <property type="match status" value="1"/>
</dbReference>
<organism evidence="9 10">
    <name type="scientific">Mucilaginibacter psychrotolerans</name>
    <dbReference type="NCBI Taxonomy" id="1524096"/>
    <lineage>
        <taxon>Bacteria</taxon>
        <taxon>Pseudomonadati</taxon>
        <taxon>Bacteroidota</taxon>
        <taxon>Sphingobacteriia</taxon>
        <taxon>Sphingobacteriales</taxon>
        <taxon>Sphingobacteriaceae</taxon>
        <taxon>Mucilaginibacter</taxon>
    </lineage>
</organism>
<dbReference type="Pfam" id="PF02838">
    <property type="entry name" value="Glyco_hydro_20b"/>
    <property type="match status" value="1"/>
</dbReference>
<dbReference type="InterPro" id="IPR025705">
    <property type="entry name" value="Beta_hexosaminidase_sua/sub"/>
</dbReference>
<dbReference type="PRINTS" id="PR00738">
    <property type="entry name" value="GLHYDRLASE20"/>
</dbReference>
<dbReference type="Pfam" id="PF13290">
    <property type="entry name" value="CHB_HEX_C_1"/>
    <property type="match status" value="1"/>
</dbReference>
<dbReference type="RefSeq" id="WP_133228089.1">
    <property type="nucleotide sequence ID" value="NZ_SOZE01000005.1"/>
</dbReference>
<keyword evidence="4" id="KW-0378">Hydrolase</keyword>
<evidence type="ECO:0000313" key="10">
    <source>
        <dbReference type="Proteomes" id="UP000297540"/>
    </source>
</evidence>
<feature type="signal peptide" evidence="7">
    <location>
        <begin position="1"/>
        <end position="23"/>
    </location>
</feature>
<dbReference type="SUPFAM" id="SSF51445">
    <property type="entry name" value="(Trans)glycosidases"/>
    <property type="match status" value="1"/>
</dbReference>
<feature type="domain" description="PA14" evidence="8">
    <location>
        <begin position="626"/>
        <end position="762"/>
    </location>
</feature>
<dbReference type="OrthoDB" id="1006965at2"/>
<dbReference type="AlphaFoldDB" id="A0A4Y8SIP4"/>
<proteinExistence type="inferred from homology"/>
<comment type="caution">
    <text evidence="9">The sequence shown here is derived from an EMBL/GenBank/DDBJ whole genome shotgun (WGS) entry which is preliminary data.</text>
</comment>
<feature type="chain" id="PRO_5021358662" description="beta-N-acetylhexosaminidase" evidence="7">
    <location>
        <begin position="24"/>
        <end position="765"/>
    </location>
</feature>
<dbReference type="GO" id="GO:0004563">
    <property type="term" value="F:beta-N-acetylhexosaminidase activity"/>
    <property type="evidence" value="ECO:0007669"/>
    <property type="project" value="UniProtKB-EC"/>
</dbReference>
<dbReference type="Gene3D" id="3.90.182.10">
    <property type="entry name" value="Toxin - Anthrax Protective Antigen,domain 1"/>
    <property type="match status" value="1"/>
</dbReference>
<dbReference type="Pfam" id="PF07691">
    <property type="entry name" value="PA14"/>
    <property type="match status" value="1"/>
</dbReference>
<evidence type="ECO:0000313" key="9">
    <source>
        <dbReference type="EMBL" id="TFF38899.1"/>
    </source>
</evidence>
<comment type="similarity">
    <text evidence="2">Belongs to the glycosyl hydrolase 20 family.</text>
</comment>
<sequence>MRLYKAVALAVIITATATLTATAQQKDARYPIIPYPTQLVRATGTFVVTPNTTIVAPAAFANEAAMLNTFFGNSFGTKLKQSQSGAGKVIRLTYDGSLQAEEGYSLIINANGATISAKTAKGIFMGVQTLRQLMPASAELKGGKLKSIALPAVTIHDQPAYAYRGMHLDVSRHFFSIGYLHKYVDMLALYKFNKLHLHLTDDQGWRVEIKKYPKLTENGAWRTFNNQDTACMKKAVDNPDFEIDKAHIIHKDGKTLYGGFYTQAQLKELVAYAAARKIDIIPEIDMPGHMMAAINEYPYLSSDGKKSEFGELFTKPICPCLPSTFTFAQDVYSEIMDIFPSKYMHIGGDEVDRSTWATSEDCKALMKREGLKNTAELQSYFINNMEKFFNSRGRKLIGWDEVLEGGVTNTAVIMYWRSWVPKAPVEAAKLGNKVIMTPGNPLYFDSPPDKNSIPNVYNFQIIPNGLTADEAKNIIGAQANLWSEYVPTENRADYMIMPRMTALAEVLWTHKQDFASYQQRLLAQYPRLDLMKVHYRLPDLGGFLSSNVFTDVTKLDVQIPLPGLTVHYTTDGTLPDMLSPKLSEPLVIKTSQHIRLAAFKADGAMGDVYDLQYQKQTLAEPVAIASPAKGLLCSEYRQLYKNTTLIPNTKPDTTFTVQSITVPKEAEAPSFAIKYRGYLEIPTDGIYSFYLTCDDGGTLKIAGRDVVNNDGLHAAIEKNGQVALKKGLQPIALDFIEGGGGYTLKLKYSLNGSEPKDIPAEWLKN</sequence>
<dbReference type="InterPro" id="IPR017853">
    <property type="entry name" value="GH"/>
</dbReference>
<dbReference type="GO" id="GO:0030203">
    <property type="term" value="P:glycosaminoglycan metabolic process"/>
    <property type="evidence" value="ECO:0007669"/>
    <property type="project" value="TreeGrafter"/>
</dbReference>
<dbReference type="PROSITE" id="PS51820">
    <property type="entry name" value="PA14"/>
    <property type="match status" value="1"/>
</dbReference>
<dbReference type="SMART" id="SM00758">
    <property type="entry name" value="PA14"/>
    <property type="match status" value="1"/>
</dbReference>
<dbReference type="InterPro" id="IPR015883">
    <property type="entry name" value="Glyco_hydro_20_cat"/>
</dbReference>
<dbReference type="Gene3D" id="3.30.379.10">
    <property type="entry name" value="Chitobiase/beta-hexosaminidase domain 2-like"/>
    <property type="match status" value="1"/>
</dbReference>
<evidence type="ECO:0000256" key="5">
    <source>
        <dbReference type="ARBA" id="ARBA00023295"/>
    </source>
</evidence>
<dbReference type="PANTHER" id="PTHR22600">
    <property type="entry name" value="BETA-HEXOSAMINIDASE"/>
    <property type="match status" value="1"/>
</dbReference>
<dbReference type="PANTHER" id="PTHR22600:SF57">
    <property type="entry name" value="BETA-N-ACETYLHEXOSAMINIDASE"/>
    <property type="match status" value="1"/>
</dbReference>
<protein>
    <recommendedName>
        <fullName evidence="3">beta-N-acetylhexosaminidase</fullName>
        <ecNumber evidence="3">3.2.1.52</ecNumber>
    </recommendedName>
</protein>
<reference evidence="9 10" key="1">
    <citation type="journal article" date="2017" name="Int. J. Syst. Evol. Microbiol.">
        <title>Mucilaginibacterpsychrotolerans sp. nov., isolated from peatlands.</title>
        <authorList>
            <person name="Deng Y."/>
            <person name="Shen L."/>
            <person name="Xu B."/>
            <person name="Liu Y."/>
            <person name="Gu Z."/>
            <person name="Liu H."/>
            <person name="Zhou Y."/>
        </authorList>
    </citation>
    <scope>NUCLEOTIDE SEQUENCE [LARGE SCALE GENOMIC DNA]</scope>
    <source>
        <strain evidence="9 10">NH7-4</strain>
    </source>
</reference>
<dbReference type="GO" id="GO:0016020">
    <property type="term" value="C:membrane"/>
    <property type="evidence" value="ECO:0007669"/>
    <property type="project" value="TreeGrafter"/>
</dbReference>
<dbReference type="InterPro" id="IPR015882">
    <property type="entry name" value="HEX_bac_N"/>
</dbReference>
<evidence type="ECO:0000256" key="6">
    <source>
        <dbReference type="PIRSR" id="PIRSR625705-1"/>
    </source>
</evidence>
<dbReference type="SUPFAM" id="SSF55545">
    <property type="entry name" value="beta-N-acetylhexosaminidase-like domain"/>
    <property type="match status" value="1"/>
</dbReference>
<dbReference type="EC" id="3.2.1.52" evidence="3"/>
<dbReference type="GO" id="GO:0005975">
    <property type="term" value="P:carbohydrate metabolic process"/>
    <property type="evidence" value="ECO:0007669"/>
    <property type="project" value="InterPro"/>
</dbReference>
<keyword evidence="10" id="KW-1185">Reference proteome</keyword>
<comment type="catalytic activity">
    <reaction evidence="1">
        <text>Hydrolysis of terminal non-reducing N-acetyl-D-hexosamine residues in N-acetyl-beta-D-hexosaminides.</text>
        <dbReference type="EC" id="3.2.1.52"/>
    </reaction>
</comment>
<name>A0A4Y8SIP4_9SPHI</name>
<dbReference type="SUPFAM" id="SSF56988">
    <property type="entry name" value="Anthrax protective antigen"/>
    <property type="match status" value="1"/>
</dbReference>
<evidence type="ECO:0000256" key="3">
    <source>
        <dbReference type="ARBA" id="ARBA00012663"/>
    </source>
</evidence>
<dbReference type="InterPro" id="IPR011658">
    <property type="entry name" value="PA14_dom"/>
</dbReference>
<accession>A0A4Y8SIP4</accession>
<evidence type="ECO:0000256" key="2">
    <source>
        <dbReference type="ARBA" id="ARBA00006285"/>
    </source>
</evidence>
<dbReference type="Pfam" id="PF00728">
    <property type="entry name" value="Glyco_hydro_20"/>
    <property type="match status" value="1"/>
</dbReference>
<gene>
    <name evidence="9" type="ORF">E2R66_07810</name>
</gene>
<evidence type="ECO:0000259" key="8">
    <source>
        <dbReference type="PROSITE" id="PS51820"/>
    </source>
</evidence>
<dbReference type="InterPro" id="IPR029018">
    <property type="entry name" value="Hex-like_dom2"/>
</dbReference>
<keyword evidence="5" id="KW-0326">Glycosidase</keyword>
<dbReference type="CDD" id="cd06563">
    <property type="entry name" value="GH20_chitobiase-like"/>
    <property type="match status" value="1"/>
</dbReference>
<evidence type="ECO:0000256" key="7">
    <source>
        <dbReference type="SAM" id="SignalP"/>
    </source>
</evidence>
<feature type="active site" description="Proton donor" evidence="6">
    <location>
        <position position="350"/>
    </location>
</feature>
<evidence type="ECO:0000256" key="4">
    <source>
        <dbReference type="ARBA" id="ARBA00022801"/>
    </source>
</evidence>
<dbReference type="InterPro" id="IPR037524">
    <property type="entry name" value="PA14/GLEYA"/>
</dbReference>
<dbReference type="Proteomes" id="UP000297540">
    <property type="component" value="Unassembled WGS sequence"/>
</dbReference>
<keyword evidence="7" id="KW-0732">Signal</keyword>